<organism evidence="2 3">
    <name type="scientific">Cardiocondyla obscurior</name>
    <dbReference type="NCBI Taxonomy" id="286306"/>
    <lineage>
        <taxon>Eukaryota</taxon>
        <taxon>Metazoa</taxon>
        <taxon>Ecdysozoa</taxon>
        <taxon>Arthropoda</taxon>
        <taxon>Hexapoda</taxon>
        <taxon>Insecta</taxon>
        <taxon>Pterygota</taxon>
        <taxon>Neoptera</taxon>
        <taxon>Endopterygota</taxon>
        <taxon>Hymenoptera</taxon>
        <taxon>Apocrita</taxon>
        <taxon>Aculeata</taxon>
        <taxon>Formicoidea</taxon>
        <taxon>Formicidae</taxon>
        <taxon>Myrmicinae</taxon>
        <taxon>Cardiocondyla</taxon>
    </lineage>
</organism>
<dbReference type="EMBL" id="JADYXP020000003">
    <property type="protein sequence ID" value="KAL0129394.1"/>
    <property type="molecule type" value="Genomic_DNA"/>
</dbReference>
<evidence type="ECO:0000313" key="3">
    <source>
        <dbReference type="Proteomes" id="UP001430953"/>
    </source>
</evidence>
<reference evidence="2 3" key="1">
    <citation type="submission" date="2023-03" db="EMBL/GenBank/DDBJ databases">
        <title>High recombination rates correlate with genetic variation in Cardiocondyla obscurior ants.</title>
        <authorList>
            <person name="Errbii M."/>
        </authorList>
    </citation>
    <scope>NUCLEOTIDE SEQUENCE [LARGE SCALE GENOMIC DNA]</scope>
    <source>
        <strain evidence="2">Alpha-2009</strain>
        <tissue evidence="2">Whole body</tissue>
    </source>
</reference>
<evidence type="ECO:0000256" key="1">
    <source>
        <dbReference type="SAM" id="MobiDB-lite"/>
    </source>
</evidence>
<feature type="compositionally biased region" description="Basic and acidic residues" evidence="1">
    <location>
        <begin position="54"/>
        <end position="75"/>
    </location>
</feature>
<proteinExistence type="predicted"/>
<protein>
    <submittedName>
        <fullName evidence="2">Uncharacterized protein</fullName>
    </submittedName>
</protein>
<sequence length="114" mass="13331">MHAWSSSASHAPTFHVDPTITAKSSYLNRRVFAAAYCLPRFPGGQNQAVRNTKTRRENSRGARDKTGEREGEREMHMCTRWRKSESLERRVDPPPRVYDFWLFGIYFEIVKIAR</sequence>
<accession>A0AAW2GQ67</accession>
<gene>
    <name evidence="2" type="ORF">PUN28_004232</name>
</gene>
<dbReference type="Proteomes" id="UP001430953">
    <property type="component" value="Unassembled WGS sequence"/>
</dbReference>
<keyword evidence="3" id="KW-1185">Reference proteome</keyword>
<feature type="region of interest" description="Disordered" evidence="1">
    <location>
        <begin position="44"/>
        <end position="75"/>
    </location>
</feature>
<comment type="caution">
    <text evidence="2">The sequence shown here is derived from an EMBL/GenBank/DDBJ whole genome shotgun (WGS) entry which is preliminary data.</text>
</comment>
<evidence type="ECO:0000313" key="2">
    <source>
        <dbReference type="EMBL" id="KAL0129394.1"/>
    </source>
</evidence>
<dbReference type="AlphaFoldDB" id="A0AAW2GQ67"/>
<name>A0AAW2GQ67_9HYME</name>